<keyword evidence="1" id="KW-0472">Membrane</keyword>
<dbReference type="Proteomes" id="UP000321306">
    <property type="component" value="Unassembled WGS sequence"/>
</dbReference>
<keyword evidence="1" id="KW-1133">Transmembrane helix</keyword>
<evidence type="ECO:0000256" key="1">
    <source>
        <dbReference type="SAM" id="Phobius"/>
    </source>
</evidence>
<dbReference type="RefSeq" id="WP_146882225.1">
    <property type="nucleotide sequence ID" value="NZ_BJXB01000002.1"/>
</dbReference>
<feature type="transmembrane region" description="Helical" evidence="1">
    <location>
        <begin position="112"/>
        <end position="128"/>
    </location>
</feature>
<reference evidence="2 3" key="1">
    <citation type="submission" date="2019-07" db="EMBL/GenBank/DDBJ databases">
        <title>Whole genome shotgun sequence of Deinococcus cellulosilyticus NBRC 106333.</title>
        <authorList>
            <person name="Hosoyama A."/>
            <person name="Uohara A."/>
            <person name="Ohji S."/>
            <person name="Ichikawa N."/>
        </authorList>
    </citation>
    <scope>NUCLEOTIDE SEQUENCE [LARGE SCALE GENOMIC DNA]</scope>
    <source>
        <strain evidence="2 3">NBRC 106333</strain>
    </source>
</reference>
<dbReference type="AlphaFoldDB" id="A0A511MWN8"/>
<accession>A0A511MWN8</accession>
<dbReference type="EMBL" id="BJXB01000002">
    <property type="protein sequence ID" value="GEM44995.1"/>
    <property type="molecule type" value="Genomic_DNA"/>
</dbReference>
<feature type="transmembrane region" description="Helical" evidence="1">
    <location>
        <begin position="44"/>
        <end position="68"/>
    </location>
</feature>
<dbReference type="OrthoDB" id="9845234at2"/>
<evidence type="ECO:0000313" key="3">
    <source>
        <dbReference type="Proteomes" id="UP000321306"/>
    </source>
</evidence>
<comment type="caution">
    <text evidence="2">The sequence shown here is derived from an EMBL/GenBank/DDBJ whole genome shotgun (WGS) entry which is preliminary data.</text>
</comment>
<feature type="transmembrane region" description="Helical" evidence="1">
    <location>
        <begin position="80"/>
        <end position="100"/>
    </location>
</feature>
<keyword evidence="3" id="KW-1185">Reference proteome</keyword>
<protein>
    <submittedName>
        <fullName evidence="2">Uncharacterized protein</fullName>
    </submittedName>
</protein>
<sequence>MNRDQRVKKVFRSLTVSGFILAGLTILISLLQENWASEPDTRDFLWGVTVGIRTAFPFMLFFLVYRGYLTMDEYGRLKMLKAAALAFVAVMAFSMAYYPLQAAGKIPVLPVWINWVLGFLTFSVSMGVQSRT</sequence>
<keyword evidence="1" id="KW-0812">Transmembrane</keyword>
<gene>
    <name evidence="2" type="ORF">DC3_06300</name>
</gene>
<name>A0A511MWN8_DEIC1</name>
<proteinExistence type="predicted"/>
<evidence type="ECO:0000313" key="2">
    <source>
        <dbReference type="EMBL" id="GEM44995.1"/>
    </source>
</evidence>
<organism evidence="2 3">
    <name type="scientific">Deinococcus cellulosilyticus (strain DSM 18568 / NBRC 106333 / KACC 11606 / 5516J-15)</name>
    <dbReference type="NCBI Taxonomy" id="1223518"/>
    <lineage>
        <taxon>Bacteria</taxon>
        <taxon>Thermotogati</taxon>
        <taxon>Deinococcota</taxon>
        <taxon>Deinococci</taxon>
        <taxon>Deinococcales</taxon>
        <taxon>Deinococcaceae</taxon>
        <taxon>Deinococcus</taxon>
    </lineage>
</organism>
<feature type="transmembrane region" description="Helical" evidence="1">
    <location>
        <begin position="12"/>
        <end position="32"/>
    </location>
</feature>